<dbReference type="EMBL" id="JAQLGM010000020">
    <property type="protein sequence ID" value="MDB2000444.1"/>
    <property type="molecule type" value="Genomic_DNA"/>
</dbReference>
<comment type="caution">
    <text evidence="1">The sequence shown here is derived from an EMBL/GenBank/DDBJ whole genome shotgun (WGS) entry which is preliminary data.</text>
</comment>
<dbReference type="Proteomes" id="UP001300871">
    <property type="component" value="Unassembled WGS sequence"/>
</dbReference>
<name>A0AAW6AVW0_CLOSY</name>
<dbReference type="InterPro" id="IPR036388">
    <property type="entry name" value="WH-like_DNA-bd_sf"/>
</dbReference>
<dbReference type="RefSeq" id="WP_215629246.1">
    <property type="nucleotide sequence ID" value="NZ_JAQLGH010000021.1"/>
</dbReference>
<protein>
    <recommendedName>
        <fullName evidence="3">LexA repressor DNA-binding domain-containing protein</fullName>
    </recommendedName>
</protein>
<dbReference type="SUPFAM" id="SSF46785">
    <property type="entry name" value="Winged helix' DNA-binding domain"/>
    <property type="match status" value="1"/>
</dbReference>
<reference evidence="1" key="1">
    <citation type="submission" date="2023-01" db="EMBL/GenBank/DDBJ databases">
        <title>Human gut microbiome strain richness.</title>
        <authorList>
            <person name="Chen-Liaw A."/>
        </authorList>
    </citation>
    <scope>NUCLEOTIDE SEQUENCE</scope>
    <source>
        <strain evidence="1">B1_m1001713B170214d0_201011</strain>
    </source>
</reference>
<gene>
    <name evidence="1" type="ORF">PM006_09550</name>
</gene>
<dbReference type="Gene3D" id="1.10.10.10">
    <property type="entry name" value="Winged helix-like DNA-binding domain superfamily/Winged helix DNA-binding domain"/>
    <property type="match status" value="1"/>
</dbReference>
<evidence type="ECO:0008006" key="3">
    <source>
        <dbReference type="Google" id="ProtNLM"/>
    </source>
</evidence>
<evidence type="ECO:0000313" key="1">
    <source>
        <dbReference type="EMBL" id="MDB2000444.1"/>
    </source>
</evidence>
<sequence>MKTKERVRQAIVDYIQEYDYPPSIREIANLAYCAQSVAHQYVTEMLRDGELESDHPGSPRTLRLPGRRNRIDGKELIEAIVGLSGCDGSDDYAKGWDDACKAILQAIEDLKGGIKLTVADTIRNVSDEDMARILTAIILKGQGYTDEAAFNVDPKALLEVLRTEVEDLMEVANE</sequence>
<organism evidence="1 2">
    <name type="scientific">Clostridium symbiosum</name>
    <name type="common">Bacteroides symbiosus</name>
    <dbReference type="NCBI Taxonomy" id="1512"/>
    <lineage>
        <taxon>Bacteria</taxon>
        <taxon>Bacillati</taxon>
        <taxon>Bacillota</taxon>
        <taxon>Clostridia</taxon>
        <taxon>Lachnospirales</taxon>
        <taxon>Lachnospiraceae</taxon>
        <taxon>Otoolea</taxon>
    </lineage>
</organism>
<dbReference type="InterPro" id="IPR036390">
    <property type="entry name" value="WH_DNA-bd_sf"/>
</dbReference>
<proteinExistence type="predicted"/>
<accession>A0AAW6AVW0</accession>
<dbReference type="AlphaFoldDB" id="A0AAW6AVW0"/>
<evidence type="ECO:0000313" key="2">
    <source>
        <dbReference type="Proteomes" id="UP001300871"/>
    </source>
</evidence>